<dbReference type="EMBL" id="VUJX02000001">
    <property type="protein sequence ID" value="KAL0942886.1"/>
    <property type="molecule type" value="Genomic_DNA"/>
</dbReference>
<evidence type="ECO:0000313" key="1">
    <source>
        <dbReference type="EMBL" id="KAL0942886.1"/>
    </source>
</evidence>
<reference evidence="1 2" key="1">
    <citation type="journal article" date="2020" name="Phytopathology">
        <title>Genome Sequence Resources of Colletotrichum truncatum, C. plurivorum, C. musicola, and C. sojae: Four Species Pathogenic to Soybean (Glycine max).</title>
        <authorList>
            <person name="Rogerio F."/>
            <person name="Boufleur T.R."/>
            <person name="Ciampi-Guillardi M."/>
            <person name="Sukno S.A."/>
            <person name="Thon M.R."/>
            <person name="Massola Junior N.S."/>
            <person name="Baroncelli R."/>
        </authorList>
    </citation>
    <scope>NUCLEOTIDE SEQUENCE [LARGE SCALE GENOMIC DNA]</scope>
    <source>
        <strain evidence="1 2">CMES1059</strain>
    </source>
</reference>
<accession>A0ACC3ZFK6</accession>
<sequence>MENSSIQADATQSRTGAKKGHFSKLKEKLSLGRQKVSFESVHLKPPTESSRPTSRASSIGCSSISPGNVSAETGDEGSHAPEPSTRPLSQTETTIEENGAHSKPIMRQHAVKIWGSALEAVTKDPKMKEFILEYEDQLIKLVEQDNKSIPTFTTSLKSESLEDCLKTIGITLQDAGKHQQAKDTTLGILTVVKGLSSFVGSLLSESPPAAMAWAGICACLPIIATPIEQDKKMISGLEYIYGRAPIYFDLPDELLQHDGSSTGISKGIKNAIQPLYEGTLKFVMMSVCSIHRRRLRRFWDAISDQARWENLLDEIKEAEKNLQLDTPIYQQSRLLYVAEEIRMSLQKNHDQKEAKERKKFLDSLGETNYQVRLGTTKRRLDGTCQWFRQHPRFKKWLNSKDGLLLVSADAGCGKSVLAKYLIEEVLYEEDPKATICYFFFKDDDPQARSFTSASKSLLHCLLSSKECLLDGCKKEFPNSPSDISGFRQVWSAFSSASREPSAGSVICVLDALDESDPEQRKDFLSHIRMYLNKDESVRGAKFIITTRGYPQIINEFTKFPSRKIHLDGDNDEEKTQIQKEISIVMDYRLQELKEKVPDISESTLDIIREGLSRNGKEQRTYLWMHLMFELVEKRRWGNRAKWRALFQNPPDTVAKAYGKLLESVQPESRREVRTLLALILAAERPLTLKELSIAVCARTNTEESQKFDFDDVLEEGEFKNWIRWECGSFVAIHGSKAYLIHQTAREFLMEGNNTNQDYWQGSITEREAHRYMAESCISLLSSEQFEDPVFNDNAYEFYVLQRPSVQIDEEFECPFLEYSVVYWLDHFHRCQEQLSSDAMDISDISGAFNTRYQKLFRQNHSHCISEASRFINEQERKTSHLGWCYLMMSALPPQRFPDGYTTRLRISGYTDYATPIACLFGHKRLLMYSLEKPGDNKAEQGSASSCRGTAEDDGRQFSLVHLAAFGGSEWCLRYLHSRGHDVTCENPDGLTPLHLAAGNGLKQTMQTLLGLGASENALDAGQRSPFVLAMATRDGRSYMKKYISSVKDQENKMRVLLYNAVVAEAPEKLAVQTLSQRTSNQNSTHRYIQAQIDSTEPESYFVAFRFTFPGRLIQALAHFEVDFEFRYEGGLTALQISVLKPARLANTFWLLRMGADMCAADSHGNTPLHNAVKAANYKALELLLWYGAEVDAKGENGDTPLNMASRVGNLVAASVLLKYGADPEIKNNEGLSPLDLNPQLKPKVRSASPIL</sequence>
<protein>
    <submittedName>
        <fullName evidence="1">Ankyrin repeat protein</fullName>
    </submittedName>
</protein>
<keyword evidence="2" id="KW-1185">Reference proteome</keyword>
<proteinExistence type="predicted"/>
<comment type="caution">
    <text evidence="1">The sequence shown here is derived from an EMBL/GenBank/DDBJ whole genome shotgun (WGS) entry which is preliminary data.</text>
</comment>
<evidence type="ECO:0000313" key="2">
    <source>
        <dbReference type="Proteomes" id="UP000805649"/>
    </source>
</evidence>
<gene>
    <name evidence="1" type="ORF">CTRU02_200772</name>
</gene>
<name>A0ACC3ZFK6_COLTU</name>
<organism evidence="1 2">
    <name type="scientific">Colletotrichum truncatum</name>
    <name type="common">Anthracnose fungus</name>
    <name type="synonym">Colletotrichum capsici</name>
    <dbReference type="NCBI Taxonomy" id="5467"/>
    <lineage>
        <taxon>Eukaryota</taxon>
        <taxon>Fungi</taxon>
        <taxon>Dikarya</taxon>
        <taxon>Ascomycota</taxon>
        <taxon>Pezizomycotina</taxon>
        <taxon>Sordariomycetes</taxon>
        <taxon>Hypocreomycetidae</taxon>
        <taxon>Glomerellales</taxon>
        <taxon>Glomerellaceae</taxon>
        <taxon>Colletotrichum</taxon>
        <taxon>Colletotrichum truncatum species complex</taxon>
    </lineage>
</organism>
<dbReference type="Proteomes" id="UP000805649">
    <property type="component" value="Unassembled WGS sequence"/>
</dbReference>